<evidence type="ECO:0000256" key="4">
    <source>
        <dbReference type="SAM" id="Coils"/>
    </source>
</evidence>
<dbReference type="Pfam" id="PF13558">
    <property type="entry name" value="SbcC_Walker_B"/>
    <property type="match status" value="1"/>
</dbReference>
<feature type="coiled-coil region" evidence="4">
    <location>
        <begin position="246"/>
        <end position="435"/>
    </location>
</feature>
<feature type="domain" description="Rad50/SbcC-type AAA" evidence="5">
    <location>
        <begin position="5"/>
        <end position="199"/>
    </location>
</feature>
<evidence type="ECO:0000259" key="5">
    <source>
        <dbReference type="Pfam" id="PF13476"/>
    </source>
</evidence>
<dbReference type="SUPFAM" id="SSF52540">
    <property type="entry name" value="P-loop containing nucleoside triphosphate hydrolases"/>
    <property type="match status" value="2"/>
</dbReference>
<dbReference type="PANTHER" id="PTHR32114:SF2">
    <property type="entry name" value="ABC TRANSPORTER ABCH.3"/>
    <property type="match status" value="1"/>
</dbReference>
<proteinExistence type="inferred from homology"/>
<comment type="subunit">
    <text evidence="2">Heterodimer of SbcC and SbcD.</text>
</comment>
<dbReference type="PANTHER" id="PTHR32114">
    <property type="entry name" value="ABC TRANSPORTER ABCH.3"/>
    <property type="match status" value="1"/>
</dbReference>
<feature type="coiled-coil region" evidence="4">
    <location>
        <begin position="557"/>
        <end position="612"/>
    </location>
</feature>
<accession>A0AA97AF02</accession>
<feature type="coiled-coil region" evidence="4">
    <location>
        <begin position="467"/>
        <end position="494"/>
    </location>
</feature>
<reference evidence="6" key="1">
    <citation type="submission" date="2020-05" db="EMBL/GenBank/DDBJ databases">
        <authorList>
            <person name="Zhu T."/>
            <person name="Keshari N."/>
            <person name="Lu X."/>
        </authorList>
    </citation>
    <scope>NUCLEOTIDE SEQUENCE</scope>
    <source>
        <strain evidence="6">NK1-12</strain>
    </source>
</reference>
<keyword evidence="4" id="KW-0175">Coiled coil</keyword>
<name>A0AA97AF02_9CYAN</name>
<feature type="coiled-coil region" evidence="4">
    <location>
        <begin position="690"/>
        <end position="731"/>
    </location>
</feature>
<evidence type="ECO:0000313" key="6">
    <source>
        <dbReference type="EMBL" id="WNZ21764.1"/>
    </source>
</evidence>
<protein>
    <recommendedName>
        <fullName evidence="3">Nuclease SbcCD subunit C</fullName>
    </recommendedName>
</protein>
<evidence type="ECO:0000256" key="2">
    <source>
        <dbReference type="ARBA" id="ARBA00011322"/>
    </source>
</evidence>
<evidence type="ECO:0000256" key="1">
    <source>
        <dbReference type="ARBA" id="ARBA00006930"/>
    </source>
</evidence>
<evidence type="ECO:0000256" key="3">
    <source>
        <dbReference type="ARBA" id="ARBA00013368"/>
    </source>
</evidence>
<dbReference type="Gene3D" id="3.40.50.300">
    <property type="entry name" value="P-loop containing nucleotide triphosphate hydrolases"/>
    <property type="match status" value="2"/>
</dbReference>
<dbReference type="Pfam" id="PF13476">
    <property type="entry name" value="AAA_23"/>
    <property type="match status" value="1"/>
</dbReference>
<dbReference type="SUPFAM" id="SSF75712">
    <property type="entry name" value="Rad50 coiled-coil Zn hook"/>
    <property type="match status" value="1"/>
</dbReference>
<dbReference type="AlphaFoldDB" id="A0AA97AF02"/>
<dbReference type="Gene3D" id="1.10.287.510">
    <property type="entry name" value="Helix hairpin bin"/>
    <property type="match status" value="1"/>
</dbReference>
<dbReference type="RefSeq" id="WP_316433065.1">
    <property type="nucleotide sequence ID" value="NZ_CP053586.1"/>
</dbReference>
<organism evidence="6">
    <name type="scientific">Leptolyngbya sp. NK1-12</name>
    <dbReference type="NCBI Taxonomy" id="2547451"/>
    <lineage>
        <taxon>Bacteria</taxon>
        <taxon>Bacillati</taxon>
        <taxon>Cyanobacteriota</taxon>
        <taxon>Cyanophyceae</taxon>
        <taxon>Leptolyngbyales</taxon>
        <taxon>Leptolyngbyaceae</taxon>
        <taxon>Leptolyngbya group</taxon>
        <taxon>Leptolyngbya</taxon>
    </lineage>
</organism>
<dbReference type="GO" id="GO:0006302">
    <property type="term" value="P:double-strand break repair"/>
    <property type="evidence" value="ECO:0007669"/>
    <property type="project" value="InterPro"/>
</dbReference>
<feature type="coiled-coil region" evidence="4">
    <location>
        <begin position="826"/>
        <end position="870"/>
    </location>
</feature>
<dbReference type="InterPro" id="IPR038729">
    <property type="entry name" value="Rad50/SbcC_AAA"/>
</dbReference>
<dbReference type="GO" id="GO:0016887">
    <property type="term" value="F:ATP hydrolysis activity"/>
    <property type="evidence" value="ECO:0007669"/>
    <property type="project" value="InterPro"/>
</dbReference>
<feature type="coiled-coil region" evidence="4">
    <location>
        <begin position="163"/>
        <end position="197"/>
    </location>
</feature>
<sequence>MIPLQITLKNFLSYREACLDFRGLHVACICGANGAGKSSLLEAMAWAIWGESRALTEDDVIHLGATEALVDFSFACHQQTYRIIRSRHRGQVSTLEFQIQTPNGFRSLTERGIRATQQLILQHLKLDYETFINSAYLRQGRADEFMLKRPSERKQILADLLKLDQYDALAEQAKEQARQFKAELTMLERQLDSISTQLQQEATLAAQQDQLSASLQQMQHQQQIDAELLREFQIAQQQHQASLQQLALHQQQQQHLSQECQRLHQERLAAQQQQQQLEAILREADQITSHYTQLQQFQAEEESQTAKFQIYQTLQARKQQLQQQQAEQVHQLKDQLRQAQTRWEWLRQQQQDIQQTLAKTEDVEAALEHLRQARLRLSELDQRQMQVAPLIQQRQQVQTQIDRQQARLTARLEELQSLRQQLEQQQQIQPQLQQAAITIAERIEYLERRRLYQQQVREKGMERRTFMERLHEQQRKCEREMAELDHKLLMLQQERVTAGEEHPGDEEIGNWRDGKMQGELQLERVERSVPQVVTLSSPLLEASSYPPCPLCSRPLDEQHWQLVLERHQQEKQEIQDQLWVIREQLTTSDREIRVLRQEYRELEHELAEYGKVLEQRGQLQEQIQGALQGHQRLQQVVTEQIELEQSLHHGDYATDLYEELRLLDDSLRQLNYDDRDHALVRGQVDRWRWAEIKQAEIRQAQRKQAQLAEQQPQLEATIAELQQQLDSLQSSPLRQALDHLDRQLLELDYNPDQHTQLRQVLRQFQPWQLRYQSLLQAEQHYPQLQQRLQELTDLWVNRSQLLEAMNTQIATLTQQLQQFPDPAAAIQTLEQQMQQRRAQLDQCLAQLGRLQQQQQQFAELQIQAVQFQTRQQTVRRQLRVYQELAQAFGRNGIQALMIENVLPQLEAETNQILGRLSANQLHVQFVTQRASRKTNLAATKMIDTLDILISDVQGTRPYETYSGGEAFRVNFAIRLALARLLAQRSGMALQLLIIDEGFGTQDDAGCDRLIGAINTIAADFACILTVTHIPHLKEAFQTRIEVCKTEQGSQLRLTA</sequence>
<dbReference type="EMBL" id="CP053586">
    <property type="protein sequence ID" value="WNZ21764.1"/>
    <property type="molecule type" value="Genomic_DNA"/>
</dbReference>
<gene>
    <name evidence="6" type="ORF">HJG54_02030</name>
</gene>
<comment type="similarity">
    <text evidence="1">Belongs to the SMC family. SbcC subfamily.</text>
</comment>
<dbReference type="InterPro" id="IPR027417">
    <property type="entry name" value="P-loop_NTPase"/>
</dbReference>